<keyword evidence="1" id="KW-0472">Membrane</keyword>
<dbReference type="AlphaFoldDB" id="A0A1W0E4H8"/>
<feature type="transmembrane region" description="Helical" evidence="1">
    <location>
        <begin position="308"/>
        <end position="327"/>
    </location>
</feature>
<protein>
    <submittedName>
        <fullName evidence="2">Uncharacterized protein</fullName>
    </submittedName>
</protein>
<keyword evidence="1" id="KW-0812">Transmembrane</keyword>
<feature type="transmembrane region" description="Helical" evidence="1">
    <location>
        <begin position="179"/>
        <end position="206"/>
    </location>
</feature>
<keyword evidence="1" id="KW-1133">Transmembrane helix</keyword>
<accession>A0A1W0E4H8</accession>
<feature type="transmembrane region" description="Helical" evidence="1">
    <location>
        <begin position="117"/>
        <end position="135"/>
    </location>
</feature>
<feature type="transmembrane region" description="Helical" evidence="1">
    <location>
        <begin position="142"/>
        <end position="159"/>
    </location>
</feature>
<dbReference type="VEuPathDB" id="MicrosporidiaDB:EHP00_1458"/>
<gene>
    <name evidence="2" type="ORF">EHP00_1458</name>
</gene>
<dbReference type="EMBL" id="MNPJ01000022">
    <property type="protein sequence ID" value="OQS54177.1"/>
    <property type="molecule type" value="Genomic_DNA"/>
</dbReference>
<name>A0A1W0E4H8_9MICR</name>
<evidence type="ECO:0000256" key="1">
    <source>
        <dbReference type="SAM" id="Phobius"/>
    </source>
</evidence>
<comment type="caution">
    <text evidence="2">The sequence shown here is derived from an EMBL/GenBank/DDBJ whole genome shotgun (WGS) entry which is preliminary data.</text>
</comment>
<reference evidence="2 3" key="1">
    <citation type="journal article" date="2017" name="Environ. Microbiol.">
        <title>Decay of the glycolytic pathway and adaptation to intranuclear parasitism within Enterocytozoonidae microsporidia.</title>
        <authorList>
            <person name="Wiredu Boakye D."/>
            <person name="Jaroenlak P."/>
            <person name="Prachumwat A."/>
            <person name="Williams T.A."/>
            <person name="Bateman K.S."/>
            <person name="Itsathitphaisarn O."/>
            <person name="Sritunyalucksana K."/>
            <person name="Paszkiewicz K.H."/>
            <person name="Moore K.A."/>
            <person name="Stentiford G.D."/>
            <person name="Williams B.A."/>
        </authorList>
    </citation>
    <scope>NUCLEOTIDE SEQUENCE [LARGE SCALE GENOMIC DNA]</scope>
    <source>
        <strain evidence="2 3">TH1</strain>
    </source>
</reference>
<evidence type="ECO:0000313" key="3">
    <source>
        <dbReference type="Proteomes" id="UP000192758"/>
    </source>
</evidence>
<feature type="transmembrane region" description="Helical" evidence="1">
    <location>
        <begin position="87"/>
        <end position="111"/>
    </location>
</feature>
<dbReference type="Proteomes" id="UP000192758">
    <property type="component" value="Unassembled WGS sequence"/>
</dbReference>
<feature type="transmembrane region" description="Helical" evidence="1">
    <location>
        <begin position="48"/>
        <end position="66"/>
    </location>
</feature>
<sequence>MIREEILNTNHLDIDFNNNTERKKITKQIIFKKRKCMLKLRRSCKDRISLIVFFTIYLFLLVAPFTKVMLMDKTSLEKISALIFPRFFLRSLLIYGIFLIFYIGMSIWVFIDLVVLSYLLVFANIIFNIYMVSVYKWDISKIAGPTVLLLWFSFYFFFYRKTLLVVFKTFRCSAAVIKYYIHWIMFVSMLGATLFMPNYIMIFVIAADVQQNLINITFLIILNIYNIWYLITLKSFIDCYISALIYYRIYGIKNAGKEACKTAVMSIGTCVNAGLFELIFNLLSFLIKYQTRKSEWFTSKLIAAFSRWLLNGLVDVVLIFVDIYHKFVMGFTSLHNTNYRDGIKLTYKNISSFKDYPVVNFLTFKLVLTGMEFIGLIIMALVIIYDLFYNGIIQSISKKINEGAGDVEFIVLKTLQIIAAPLSGFAITRFIYRGILSGSIAVLLLYCIDKETLNLQFPDFIMEKEI</sequence>
<proteinExistence type="predicted"/>
<organism evidence="2 3">
    <name type="scientific">Ecytonucleospora hepatopenaei</name>
    <dbReference type="NCBI Taxonomy" id="646526"/>
    <lineage>
        <taxon>Eukaryota</taxon>
        <taxon>Fungi</taxon>
        <taxon>Fungi incertae sedis</taxon>
        <taxon>Microsporidia</taxon>
        <taxon>Enterocytozoonidae</taxon>
        <taxon>Ecytonucleospora</taxon>
    </lineage>
</organism>
<feature type="transmembrane region" description="Helical" evidence="1">
    <location>
        <begin position="263"/>
        <end position="287"/>
    </location>
</feature>
<evidence type="ECO:0000313" key="2">
    <source>
        <dbReference type="EMBL" id="OQS54177.1"/>
    </source>
</evidence>
<keyword evidence="3" id="KW-1185">Reference proteome</keyword>
<feature type="transmembrane region" description="Helical" evidence="1">
    <location>
        <begin position="366"/>
        <end position="389"/>
    </location>
</feature>